<protein>
    <submittedName>
        <fullName evidence="1">Uncharacterized protein</fullName>
    </submittedName>
</protein>
<organism evidence="1 2">
    <name type="scientific">Crateriforma conspicua</name>
    <dbReference type="NCBI Taxonomy" id="2527996"/>
    <lineage>
        <taxon>Bacteria</taxon>
        <taxon>Pseudomonadati</taxon>
        <taxon>Planctomycetota</taxon>
        <taxon>Planctomycetia</taxon>
        <taxon>Planctomycetales</taxon>
        <taxon>Planctomycetaceae</taxon>
        <taxon>Crateriforma</taxon>
    </lineage>
</organism>
<keyword evidence="2" id="KW-1185">Reference proteome</keyword>
<reference evidence="1 2" key="1">
    <citation type="submission" date="2019-02" db="EMBL/GenBank/DDBJ databases">
        <title>Deep-cultivation of Planctomycetes and their phenomic and genomic characterization uncovers novel biology.</title>
        <authorList>
            <person name="Wiegand S."/>
            <person name="Jogler M."/>
            <person name="Boedeker C."/>
            <person name="Pinto D."/>
            <person name="Vollmers J."/>
            <person name="Rivas-Marin E."/>
            <person name="Kohn T."/>
            <person name="Peeters S.H."/>
            <person name="Heuer A."/>
            <person name="Rast P."/>
            <person name="Oberbeckmann S."/>
            <person name="Bunk B."/>
            <person name="Jeske O."/>
            <person name="Meyerdierks A."/>
            <person name="Storesund J.E."/>
            <person name="Kallscheuer N."/>
            <person name="Luecker S."/>
            <person name="Lage O.M."/>
            <person name="Pohl T."/>
            <person name="Merkel B.J."/>
            <person name="Hornburger P."/>
            <person name="Mueller R.-W."/>
            <person name="Bruemmer F."/>
            <person name="Labrenz M."/>
            <person name="Spormann A.M."/>
            <person name="Op Den Camp H."/>
            <person name="Overmann J."/>
            <person name="Amann R."/>
            <person name="Jetten M.S.M."/>
            <person name="Mascher T."/>
            <person name="Medema M.H."/>
            <person name="Devos D.P."/>
            <person name="Kaster A.-K."/>
            <person name="Ovreas L."/>
            <person name="Rohde M."/>
            <person name="Galperin M.Y."/>
            <person name="Jogler C."/>
        </authorList>
    </citation>
    <scope>NUCLEOTIDE SEQUENCE [LARGE SCALE GENOMIC DNA]</scope>
    <source>
        <strain evidence="1 2">Pan14r</strain>
    </source>
</reference>
<evidence type="ECO:0000313" key="1">
    <source>
        <dbReference type="EMBL" id="TWT71452.1"/>
    </source>
</evidence>
<name>A0A5C5YDS4_9PLAN</name>
<dbReference type="Proteomes" id="UP000317238">
    <property type="component" value="Unassembled WGS sequence"/>
</dbReference>
<gene>
    <name evidence="1" type="ORF">Pan14r_37620</name>
</gene>
<dbReference type="RefSeq" id="WP_146439782.1">
    <property type="nucleotide sequence ID" value="NZ_SJPL01000001.1"/>
</dbReference>
<evidence type="ECO:0000313" key="2">
    <source>
        <dbReference type="Proteomes" id="UP000317238"/>
    </source>
</evidence>
<sequence length="68" mass="7558">MNSGQQTSDQARILPVSDELTHHDEVPICMTVREFNEVIDLCLLCESDDDLSQDVLSLLQPGDLNADD</sequence>
<proteinExistence type="predicted"/>
<accession>A0A5C5YDS4</accession>
<dbReference type="EMBL" id="SJPL01000001">
    <property type="protein sequence ID" value="TWT71452.1"/>
    <property type="molecule type" value="Genomic_DNA"/>
</dbReference>
<comment type="caution">
    <text evidence="1">The sequence shown here is derived from an EMBL/GenBank/DDBJ whole genome shotgun (WGS) entry which is preliminary data.</text>
</comment>
<dbReference type="AlphaFoldDB" id="A0A5C5YDS4"/>